<protein>
    <submittedName>
        <fullName evidence="2">Replication initiator protein</fullName>
    </submittedName>
</protein>
<reference evidence="2" key="1">
    <citation type="submission" date="2022-02" db="EMBL/GenBank/DDBJ databases">
        <title>Towards deciphering the DNA virus diversity associated with rodent species in the families Cricetidae and Heteromyidae.</title>
        <authorList>
            <person name="Lund M."/>
            <person name="Larsen B.B."/>
            <person name="Gryseels S."/>
            <person name="Kraberger S."/>
            <person name="Rowsey D.M."/>
            <person name="Steger L."/>
            <person name="Yule K.M."/>
            <person name="Upham N.S."/>
            <person name="Worobey M."/>
            <person name="Van Doorslaer K."/>
            <person name="Varsani A."/>
        </authorList>
    </citation>
    <scope>NUCLEOTIDE SEQUENCE</scope>
    <source>
        <strain evidence="2">UA08Rod_5899</strain>
    </source>
</reference>
<evidence type="ECO:0000313" key="2">
    <source>
        <dbReference type="EMBL" id="UPW40974.1"/>
    </source>
</evidence>
<name>A0A976N170_9VIRU</name>
<proteinExistence type="predicted"/>
<accession>A0A976N170</accession>
<evidence type="ECO:0000259" key="1">
    <source>
        <dbReference type="Pfam" id="PF23343"/>
    </source>
</evidence>
<dbReference type="EMBL" id="OM869526">
    <property type="protein sequence ID" value="UPW40974.1"/>
    <property type="molecule type" value="Genomic_DNA"/>
</dbReference>
<feature type="domain" description="Replication-associated protein ORF2/G2P" evidence="1">
    <location>
        <begin position="94"/>
        <end position="241"/>
    </location>
</feature>
<dbReference type="Pfam" id="PF23343">
    <property type="entry name" value="REP_ORF2-G2P"/>
    <property type="match status" value="1"/>
</dbReference>
<organism evidence="2">
    <name type="scientific">Sigmofec virus UA08Rod_5899</name>
    <dbReference type="NCBI Taxonomy" id="2929445"/>
    <lineage>
        <taxon>Viruses</taxon>
        <taxon>Monodnaviria</taxon>
        <taxon>Sangervirae</taxon>
        <taxon>Phixviricota</taxon>
        <taxon>Malgrandaviricetes</taxon>
        <taxon>Petitvirales</taxon>
        <taxon>Microviridae</taxon>
    </lineage>
</organism>
<sequence length="369" mass="42675">MPCYHPLKGFQVGVTSEGKKQMKVVSYDVEQVYQLAPGSSWFCSGSTGFISGCFRRVTSYIDIPCGHCIGCRLERSRQWANRCLMELEYHDSAYFVTLTYNDEHVPRSYYADPETGEAQPSLTLSKRDFQLFMKRLRKAFPDDKIRFFACGEYGPETFRPHYHAILYGLHLHDLVPYKQSSQGFWYYTSQSLQNVWSTRDIPEGSSVNQWSVTPLARIGYVVVTDVTWETCAYTARYITKKLTGPEGQFYSDFNIEPPFSLMSRKPGIARQWYEDHPDLYDYEYINVSTPDGGRKFRPPKYFDKLYDLDDPEGSAEMKAIRQKMAEEAKKAKLAQTTLSYLELLQVEEDKKLNAVKKLGRSKINEKENA</sequence>
<dbReference type="InterPro" id="IPR056906">
    <property type="entry name" value="ORF2/G2P_dom"/>
</dbReference>